<dbReference type="Pfam" id="PF03343">
    <property type="entry name" value="SART-1"/>
    <property type="match status" value="1"/>
</dbReference>
<dbReference type="EMBL" id="JANBUW010002193">
    <property type="protein sequence ID" value="KAJ2841404.1"/>
    <property type="molecule type" value="Genomic_DNA"/>
</dbReference>
<proteinExistence type="predicted"/>
<feature type="region of interest" description="Disordered" evidence="1">
    <location>
        <begin position="17"/>
        <end position="37"/>
    </location>
</feature>
<sequence>MPSDKDDLADAAKWVARARQRQSKSNEVAADDTNSKTVSNEYTANDLAGMRIAHDVGSIDEGSEQVLTLEDKTIEEMDESDGN</sequence>
<evidence type="ECO:0000256" key="1">
    <source>
        <dbReference type="SAM" id="MobiDB-lite"/>
    </source>
</evidence>
<evidence type="ECO:0000313" key="2">
    <source>
        <dbReference type="EMBL" id="KAJ2841404.1"/>
    </source>
</evidence>
<evidence type="ECO:0000313" key="3">
    <source>
        <dbReference type="Proteomes" id="UP001139887"/>
    </source>
</evidence>
<reference evidence="2" key="1">
    <citation type="submission" date="2022-07" db="EMBL/GenBank/DDBJ databases">
        <title>Phylogenomic reconstructions and comparative analyses of Kickxellomycotina fungi.</title>
        <authorList>
            <person name="Reynolds N.K."/>
            <person name="Stajich J.E."/>
            <person name="Barry K."/>
            <person name="Grigoriev I.V."/>
            <person name="Crous P."/>
            <person name="Smith M.E."/>
        </authorList>
    </citation>
    <scope>NUCLEOTIDE SEQUENCE</scope>
    <source>
        <strain evidence="2">NRRL 1566</strain>
    </source>
</reference>
<dbReference type="Proteomes" id="UP001139887">
    <property type="component" value="Unassembled WGS sequence"/>
</dbReference>
<protein>
    <submittedName>
        <fullName evidence="2">Uncharacterized protein</fullName>
    </submittedName>
</protein>
<dbReference type="AlphaFoldDB" id="A0A9W8I639"/>
<dbReference type="GO" id="GO:0000398">
    <property type="term" value="P:mRNA splicing, via spliceosome"/>
    <property type="evidence" value="ECO:0007669"/>
    <property type="project" value="InterPro"/>
</dbReference>
<comment type="caution">
    <text evidence="2">The sequence shown here is derived from an EMBL/GenBank/DDBJ whole genome shotgun (WGS) entry which is preliminary data.</text>
</comment>
<feature type="non-terminal residue" evidence="2">
    <location>
        <position position="83"/>
    </location>
</feature>
<accession>A0A9W8I639</accession>
<gene>
    <name evidence="2" type="ORF">IWW36_006268</name>
</gene>
<keyword evidence="3" id="KW-1185">Reference proteome</keyword>
<organism evidence="2 3">
    <name type="scientific">Coemansia brasiliensis</name>
    <dbReference type="NCBI Taxonomy" id="2650707"/>
    <lineage>
        <taxon>Eukaryota</taxon>
        <taxon>Fungi</taxon>
        <taxon>Fungi incertae sedis</taxon>
        <taxon>Zoopagomycota</taxon>
        <taxon>Kickxellomycotina</taxon>
        <taxon>Kickxellomycetes</taxon>
        <taxon>Kickxellales</taxon>
        <taxon>Kickxellaceae</taxon>
        <taxon>Coemansia</taxon>
    </lineage>
</organism>
<name>A0A9W8I639_9FUNG</name>
<dbReference type="OrthoDB" id="5583at2759"/>
<dbReference type="InterPro" id="IPR005011">
    <property type="entry name" value="SNU66/SART1"/>
</dbReference>